<dbReference type="InterPro" id="IPR006121">
    <property type="entry name" value="HMA_dom"/>
</dbReference>
<keyword evidence="9" id="KW-1185">Reference proteome</keyword>
<evidence type="ECO:0000256" key="6">
    <source>
        <dbReference type="SAM" id="SignalP"/>
    </source>
</evidence>
<dbReference type="InterPro" id="IPR036163">
    <property type="entry name" value="HMA_dom_sf"/>
</dbReference>
<organism evidence="8 9">
    <name type="scientific">Clitoria ternatea</name>
    <name type="common">Butterfly pea</name>
    <dbReference type="NCBI Taxonomy" id="43366"/>
    <lineage>
        <taxon>Eukaryota</taxon>
        <taxon>Viridiplantae</taxon>
        <taxon>Streptophyta</taxon>
        <taxon>Embryophyta</taxon>
        <taxon>Tracheophyta</taxon>
        <taxon>Spermatophyta</taxon>
        <taxon>Magnoliopsida</taxon>
        <taxon>eudicotyledons</taxon>
        <taxon>Gunneridae</taxon>
        <taxon>Pentapetalae</taxon>
        <taxon>rosids</taxon>
        <taxon>fabids</taxon>
        <taxon>Fabales</taxon>
        <taxon>Fabaceae</taxon>
        <taxon>Papilionoideae</taxon>
        <taxon>50 kb inversion clade</taxon>
        <taxon>NPAAA clade</taxon>
        <taxon>indigoferoid/millettioid clade</taxon>
        <taxon>Phaseoleae</taxon>
        <taxon>Clitoria</taxon>
    </lineage>
</organism>
<evidence type="ECO:0000313" key="8">
    <source>
        <dbReference type="EMBL" id="KAK7279902.1"/>
    </source>
</evidence>
<evidence type="ECO:0000256" key="4">
    <source>
        <dbReference type="ARBA" id="ARBA00023289"/>
    </source>
</evidence>
<keyword evidence="4" id="KW-0636">Prenylation</keyword>
<dbReference type="SUPFAM" id="SSF55008">
    <property type="entry name" value="HMA, heavy metal-associated domain"/>
    <property type="match status" value="1"/>
</dbReference>
<protein>
    <recommendedName>
        <fullName evidence="7">HMA domain-containing protein</fullName>
    </recommendedName>
</protein>
<evidence type="ECO:0000313" key="9">
    <source>
        <dbReference type="Proteomes" id="UP001359559"/>
    </source>
</evidence>
<name>A0AAN9FNW1_CLITE</name>
<evidence type="ECO:0000256" key="2">
    <source>
        <dbReference type="ARBA" id="ARBA00022723"/>
    </source>
</evidence>
<dbReference type="InterPro" id="IPR051863">
    <property type="entry name" value="HIPP"/>
</dbReference>
<accession>A0AAN9FNW1</accession>
<feature type="signal peptide" evidence="6">
    <location>
        <begin position="1"/>
        <end position="27"/>
    </location>
</feature>
<feature type="domain" description="HMA" evidence="7">
    <location>
        <begin position="40"/>
        <end position="106"/>
    </location>
</feature>
<proteinExistence type="inferred from homology"/>
<dbReference type="Pfam" id="PF00403">
    <property type="entry name" value="HMA"/>
    <property type="match status" value="1"/>
</dbReference>
<comment type="caution">
    <text evidence="8">The sequence shown here is derived from an EMBL/GenBank/DDBJ whole genome shotgun (WGS) entry which is preliminary data.</text>
</comment>
<evidence type="ECO:0000256" key="5">
    <source>
        <dbReference type="ARBA" id="ARBA00024045"/>
    </source>
</evidence>
<evidence type="ECO:0000256" key="3">
    <source>
        <dbReference type="ARBA" id="ARBA00023288"/>
    </source>
</evidence>
<evidence type="ECO:0000259" key="7">
    <source>
        <dbReference type="PROSITE" id="PS50846"/>
    </source>
</evidence>
<dbReference type="PROSITE" id="PS50846">
    <property type="entry name" value="HMA_2"/>
    <property type="match status" value="1"/>
</dbReference>
<keyword evidence="2" id="KW-0479">Metal-binding</keyword>
<dbReference type="PANTHER" id="PTHR45811:SF77">
    <property type="entry name" value="ION-BINDING PROTEIN, PUTATIVE-RELATED"/>
    <property type="match status" value="1"/>
</dbReference>
<dbReference type="AlphaFoldDB" id="A0AAN9FNW1"/>
<dbReference type="EMBL" id="JAYKXN010000006">
    <property type="protein sequence ID" value="KAK7279902.1"/>
    <property type="molecule type" value="Genomic_DNA"/>
</dbReference>
<comment type="similarity">
    <text evidence="5">Belongs to the HIPP family.</text>
</comment>
<reference evidence="8 9" key="1">
    <citation type="submission" date="2024-01" db="EMBL/GenBank/DDBJ databases">
        <title>The genomes of 5 underutilized Papilionoideae crops provide insights into root nodulation and disease resistance.</title>
        <authorList>
            <person name="Yuan L."/>
        </authorList>
    </citation>
    <scope>NUCLEOTIDE SEQUENCE [LARGE SCALE GENOMIC DNA]</scope>
    <source>
        <strain evidence="8">LY-2023</strain>
        <tissue evidence="8">Leaf</tissue>
    </source>
</reference>
<dbReference type="GO" id="GO:0046872">
    <property type="term" value="F:metal ion binding"/>
    <property type="evidence" value="ECO:0007669"/>
    <property type="project" value="UniProtKB-KW"/>
</dbReference>
<keyword evidence="1" id="KW-0488">Methylation</keyword>
<gene>
    <name evidence="8" type="ORF">RJT34_24961</name>
</gene>
<evidence type="ECO:0000256" key="1">
    <source>
        <dbReference type="ARBA" id="ARBA00022481"/>
    </source>
</evidence>
<keyword evidence="3" id="KW-0449">Lipoprotein</keyword>
<feature type="chain" id="PRO_5042956551" description="HMA domain-containing protein" evidence="6">
    <location>
        <begin position="28"/>
        <end position="166"/>
    </location>
</feature>
<sequence length="166" mass="18607">MNLRSVSLKDFFSVIGSLLAFVSVWHAPPTPFRGGFPPFNGKVVLKVELHDDKIKKKAMKTISSLSGVESVSVDMKEQKLSLIGDIDAVLVVAKLRKLCHTDIVSVGPAKEEKKEQKKDEKKKAENSKNVAEVVKVYDAYSYYNHMRQPPYYYTSVEENPNACVIS</sequence>
<dbReference type="Gene3D" id="3.30.70.100">
    <property type="match status" value="1"/>
</dbReference>
<dbReference type="PANTHER" id="PTHR45811">
    <property type="entry name" value="COPPER TRANSPORT PROTEIN FAMILY-RELATED"/>
    <property type="match status" value="1"/>
</dbReference>
<dbReference type="Proteomes" id="UP001359559">
    <property type="component" value="Unassembled WGS sequence"/>
</dbReference>
<keyword evidence="6" id="KW-0732">Signal</keyword>